<organism evidence="5 6">
    <name type="scientific">Mucilaginibacter frigoritolerans</name>
    <dbReference type="NCBI Taxonomy" id="652788"/>
    <lineage>
        <taxon>Bacteria</taxon>
        <taxon>Pseudomonadati</taxon>
        <taxon>Bacteroidota</taxon>
        <taxon>Sphingobacteriia</taxon>
        <taxon>Sphingobacteriales</taxon>
        <taxon>Sphingobacteriaceae</taxon>
        <taxon>Mucilaginibacter</taxon>
    </lineage>
</organism>
<evidence type="ECO:0000256" key="1">
    <source>
        <dbReference type="ARBA" id="ARBA00006484"/>
    </source>
</evidence>
<gene>
    <name evidence="5" type="ORF">JN11_03881</name>
</gene>
<evidence type="ECO:0000256" key="3">
    <source>
        <dbReference type="RuleBase" id="RU000363"/>
    </source>
</evidence>
<accession>A0A562TT23</accession>
<keyword evidence="6" id="KW-1185">Reference proteome</keyword>
<dbReference type="PANTHER" id="PTHR44196:SF1">
    <property type="entry name" value="DEHYDROGENASE_REDUCTASE SDR FAMILY MEMBER 7B"/>
    <property type="match status" value="1"/>
</dbReference>
<dbReference type="InterPro" id="IPR036291">
    <property type="entry name" value="NAD(P)-bd_dom_sf"/>
</dbReference>
<dbReference type="SMART" id="SM00822">
    <property type="entry name" value="PKS_KR"/>
    <property type="match status" value="1"/>
</dbReference>
<sequence>MSNYFNNKVVWITGASSGIGEFLAYALSAQGAKLILSSRREKELQRVKQACSIPEQVVVFPLDLSDIPSLQGKTDQAIGYFGRIDIMVHNGGVTQRSLVIETELNAHRQVMELDYFSYVALTKDLLPHFKERKTGHFVVTSSVMGKIGTPMRAAYAAAKHALHGFFDCLRAEVAPDNIKVTVLTPGYIRTNISLYAITKNPYGLGKHSEDISNGLAPEIAARQILKAIRKGSFEPYIGRFGGERIALWLMRLAPGIFFRIAPKLTPK</sequence>
<evidence type="ECO:0000259" key="4">
    <source>
        <dbReference type="SMART" id="SM00822"/>
    </source>
</evidence>
<proteinExistence type="inferred from homology"/>
<keyword evidence="2" id="KW-0560">Oxidoreductase</keyword>
<dbReference type="PANTHER" id="PTHR44196">
    <property type="entry name" value="DEHYDROGENASE/REDUCTASE SDR FAMILY MEMBER 7B"/>
    <property type="match status" value="1"/>
</dbReference>
<protein>
    <submittedName>
        <fullName evidence="5">Short-subunit dehydrogenase</fullName>
    </submittedName>
</protein>
<feature type="domain" description="Ketoreductase" evidence="4">
    <location>
        <begin position="8"/>
        <end position="191"/>
    </location>
</feature>
<comment type="similarity">
    <text evidence="1 3">Belongs to the short-chain dehydrogenases/reductases (SDR) family.</text>
</comment>
<dbReference type="AlphaFoldDB" id="A0A562TT23"/>
<dbReference type="InterPro" id="IPR057326">
    <property type="entry name" value="KR_dom"/>
</dbReference>
<dbReference type="EMBL" id="VLLI01000012">
    <property type="protein sequence ID" value="TWI96769.1"/>
    <property type="molecule type" value="Genomic_DNA"/>
</dbReference>
<dbReference type="GO" id="GO:0016491">
    <property type="term" value="F:oxidoreductase activity"/>
    <property type="evidence" value="ECO:0007669"/>
    <property type="project" value="UniProtKB-KW"/>
</dbReference>
<dbReference type="InterPro" id="IPR002347">
    <property type="entry name" value="SDR_fam"/>
</dbReference>
<dbReference type="Pfam" id="PF00106">
    <property type="entry name" value="adh_short"/>
    <property type="match status" value="1"/>
</dbReference>
<dbReference type="GO" id="GO:0016020">
    <property type="term" value="C:membrane"/>
    <property type="evidence" value="ECO:0007669"/>
    <property type="project" value="TreeGrafter"/>
</dbReference>
<dbReference type="PRINTS" id="PR00080">
    <property type="entry name" value="SDRFAMILY"/>
</dbReference>
<evidence type="ECO:0000256" key="2">
    <source>
        <dbReference type="ARBA" id="ARBA00023002"/>
    </source>
</evidence>
<dbReference type="InterPro" id="IPR020904">
    <property type="entry name" value="Sc_DH/Rdtase_CS"/>
</dbReference>
<evidence type="ECO:0000313" key="6">
    <source>
        <dbReference type="Proteomes" id="UP000317010"/>
    </source>
</evidence>
<comment type="caution">
    <text evidence="5">The sequence shown here is derived from an EMBL/GenBank/DDBJ whole genome shotgun (WGS) entry which is preliminary data.</text>
</comment>
<dbReference type="SUPFAM" id="SSF51735">
    <property type="entry name" value="NAD(P)-binding Rossmann-fold domains"/>
    <property type="match status" value="1"/>
</dbReference>
<dbReference type="RefSeq" id="WP_144915114.1">
    <property type="nucleotide sequence ID" value="NZ_VLLI01000012.1"/>
</dbReference>
<dbReference type="Gene3D" id="3.40.50.720">
    <property type="entry name" value="NAD(P)-binding Rossmann-like Domain"/>
    <property type="match status" value="1"/>
</dbReference>
<evidence type="ECO:0000313" key="5">
    <source>
        <dbReference type="EMBL" id="TWI96769.1"/>
    </source>
</evidence>
<dbReference type="Proteomes" id="UP000317010">
    <property type="component" value="Unassembled WGS sequence"/>
</dbReference>
<dbReference type="PRINTS" id="PR00081">
    <property type="entry name" value="GDHRDH"/>
</dbReference>
<dbReference type="PROSITE" id="PS00061">
    <property type="entry name" value="ADH_SHORT"/>
    <property type="match status" value="1"/>
</dbReference>
<dbReference type="OrthoDB" id="822355at2"/>
<name>A0A562TT23_9SPHI</name>
<reference evidence="5 6" key="1">
    <citation type="submission" date="2019-07" db="EMBL/GenBank/DDBJ databases">
        <title>Genomic Encyclopedia of Archaeal and Bacterial Type Strains, Phase II (KMG-II): from individual species to whole genera.</title>
        <authorList>
            <person name="Goeker M."/>
        </authorList>
    </citation>
    <scope>NUCLEOTIDE SEQUENCE [LARGE SCALE GENOMIC DNA]</scope>
    <source>
        <strain evidence="5 6">ATCC BAA-1854</strain>
    </source>
</reference>